<feature type="compositionally biased region" description="Low complexity" evidence="1">
    <location>
        <begin position="193"/>
        <end position="217"/>
    </location>
</feature>
<comment type="caution">
    <text evidence="2">The sequence shown here is derived from an EMBL/GenBank/DDBJ whole genome shotgun (WGS) entry which is preliminary data.</text>
</comment>
<name>A0AAN4ZC82_9BILA</name>
<sequence>PFLSPRCLSLFQLRRRSIDTARSYSMRDEDDVVPRPGIVKAGIQAAQGNGVNHNNNHKSPSSWRRQPLQNGNVRSKTLSYARSIVASIEEEHDSLYTSMDEEESLPETPKKTISVPRLRVSVGPMPNRVPVVPPAPDYSSFPSSKQQPRPLQQQQRQLQQPIVSSQQEVQQPSNGLQHSQQRQQLLQRDHVQMRQQQVQEQLSAMQQAQQQRQLQQSVDEKAHDLQQRSQQRPQQSIHQQQKPNSLQANGMQQQQ</sequence>
<feature type="compositionally biased region" description="Polar residues" evidence="1">
    <location>
        <begin position="242"/>
        <end position="255"/>
    </location>
</feature>
<gene>
    <name evidence="2" type="ORF">PMAYCL1PPCAC_06043</name>
</gene>
<evidence type="ECO:0000313" key="2">
    <source>
        <dbReference type="EMBL" id="GMR35848.1"/>
    </source>
</evidence>
<evidence type="ECO:0000313" key="3">
    <source>
        <dbReference type="Proteomes" id="UP001328107"/>
    </source>
</evidence>
<accession>A0AAN4ZC82</accession>
<dbReference type="AlphaFoldDB" id="A0AAN4ZC82"/>
<proteinExistence type="predicted"/>
<feature type="non-terminal residue" evidence="2">
    <location>
        <position position="255"/>
    </location>
</feature>
<feature type="non-terminal residue" evidence="2">
    <location>
        <position position="1"/>
    </location>
</feature>
<evidence type="ECO:0000256" key="1">
    <source>
        <dbReference type="SAM" id="MobiDB-lite"/>
    </source>
</evidence>
<reference evidence="3" key="1">
    <citation type="submission" date="2022-10" db="EMBL/GenBank/DDBJ databases">
        <title>Genome assembly of Pristionchus species.</title>
        <authorList>
            <person name="Yoshida K."/>
            <person name="Sommer R.J."/>
        </authorList>
    </citation>
    <scope>NUCLEOTIDE SEQUENCE [LARGE SCALE GENOMIC DNA]</scope>
    <source>
        <strain evidence="3">RS5460</strain>
    </source>
</reference>
<dbReference type="EMBL" id="BTRK01000002">
    <property type="protein sequence ID" value="GMR35848.1"/>
    <property type="molecule type" value="Genomic_DNA"/>
</dbReference>
<feature type="compositionally biased region" description="Low complexity" evidence="1">
    <location>
        <begin position="227"/>
        <end position="241"/>
    </location>
</feature>
<feature type="region of interest" description="Disordered" evidence="1">
    <location>
        <begin position="48"/>
        <end position="72"/>
    </location>
</feature>
<protein>
    <submittedName>
        <fullName evidence="2">Uncharacterized protein</fullName>
    </submittedName>
</protein>
<keyword evidence="3" id="KW-1185">Reference proteome</keyword>
<feature type="compositionally biased region" description="Polar residues" evidence="1">
    <location>
        <begin position="168"/>
        <end position="179"/>
    </location>
</feature>
<organism evidence="2 3">
    <name type="scientific">Pristionchus mayeri</name>
    <dbReference type="NCBI Taxonomy" id="1317129"/>
    <lineage>
        <taxon>Eukaryota</taxon>
        <taxon>Metazoa</taxon>
        <taxon>Ecdysozoa</taxon>
        <taxon>Nematoda</taxon>
        <taxon>Chromadorea</taxon>
        <taxon>Rhabditida</taxon>
        <taxon>Rhabditina</taxon>
        <taxon>Diplogasteromorpha</taxon>
        <taxon>Diplogasteroidea</taxon>
        <taxon>Neodiplogasteridae</taxon>
        <taxon>Pristionchus</taxon>
    </lineage>
</organism>
<feature type="compositionally biased region" description="Low complexity" evidence="1">
    <location>
        <begin position="142"/>
        <end position="167"/>
    </location>
</feature>
<dbReference type="Proteomes" id="UP001328107">
    <property type="component" value="Unassembled WGS sequence"/>
</dbReference>
<feature type="region of interest" description="Disordered" evidence="1">
    <location>
        <begin position="94"/>
        <end position="255"/>
    </location>
</feature>